<keyword evidence="2" id="KW-0547">Nucleotide-binding</keyword>
<evidence type="ECO:0000313" key="5">
    <source>
        <dbReference type="EMBL" id="UTO26098.1"/>
    </source>
</evidence>
<keyword evidence="1" id="KW-0813">Transport</keyword>
<dbReference type="PANTHER" id="PTHR42939:SF1">
    <property type="entry name" value="ABC TRANSPORTER ATP-BINDING PROTEIN ALBC-RELATED"/>
    <property type="match status" value="1"/>
</dbReference>
<feature type="domain" description="ABC transporter" evidence="4">
    <location>
        <begin position="21"/>
        <end position="248"/>
    </location>
</feature>
<protein>
    <submittedName>
        <fullName evidence="5">ABC transporter ATP-binding protein</fullName>
    </submittedName>
</protein>
<dbReference type="PROSITE" id="PS50893">
    <property type="entry name" value="ABC_TRANSPORTER_2"/>
    <property type="match status" value="1"/>
</dbReference>
<organism evidence="5 6">
    <name type="scientific">Metamycoplasma hyosynoviae</name>
    <dbReference type="NCBI Taxonomy" id="29559"/>
    <lineage>
        <taxon>Bacteria</taxon>
        <taxon>Bacillati</taxon>
        <taxon>Mycoplasmatota</taxon>
        <taxon>Mycoplasmoidales</taxon>
        <taxon>Metamycoplasmataceae</taxon>
        <taxon>Metamycoplasma</taxon>
    </lineage>
</organism>
<evidence type="ECO:0000313" key="6">
    <source>
        <dbReference type="Proteomes" id="UP001059349"/>
    </source>
</evidence>
<gene>
    <name evidence="5" type="ORF">NMG93_00820</name>
</gene>
<dbReference type="GO" id="GO:0005524">
    <property type="term" value="F:ATP binding"/>
    <property type="evidence" value="ECO:0007669"/>
    <property type="project" value="UniProtKB-KW"/>
</dbReference>
<dbReference type="InterPro" id="IPR027417">
    <property type="entry name" value="P-loop_NTPase"/>
</dbReference>
<evidence type="ECO:0000256" key="1">
    <source>
        <dbReference type="ARBA" id="ARBA00022448"/>
    </source>
</evidence>
<dbReference type="Proteomes" id="UP001059349">
    <property type="component" value="Chromosome"/>
</dbReference>
<dbReference type="EMBL" id="CP101127">
    <property type="protein sequence ID" value="UTO26098.1"/>
    <property type="molecule type" value="Genomic_DNA"/>
</dbReference>
<dbReference type="GeneID" id="75105011"/>
<proteinExistence type="predicted"/>
<dbReference type="RefSeq" id="WP_254735416.1">
    <property type="nucleotide sequence ID" value="NZ_CP101127.1"/>
</dbReference>
<evidence type="ECO:0000256" key="3">
    <source>
        <dbReference type="ARBA" id="ARBA00022840"/>
    </source>
</evidence>
<accession>A0A9Q9F497</accession>
<dbReference type="Gene3D" id="3.40.50.300">
    <property type="entry name" value="P-loop containing nucleotide triphosphate hydrolases"/>
    <property type="match status" value="1"/>
</dbReference>
<keyword evidence="3 5" id="KW-0067">ATP-binding</keyword>
<evidence type="ECO:0000256" key="2">
    <source>
        <dbReference type="ARBA" id="ARBA00022741"/>
    </source>
</evidence>
<evidence type="ECO:0000259" key="4">
    <source>
        <dbReference type="PROSITE" id="PS50893"/>
    </source>
</evidence>
<dbReference type="Pfam" id="PF00005">
    <property type="entry name" value="ABC_tran"/>
    <property type="match status" value="1"/>
</dbReference>
<dbReference type="InterPro" id="IPR051782">
    <property type="entry name" value="ABC_Transporter_VariousFunc"/>
</dbReference>
<sequence length="250" mass="29157">MYNFIMENTFSNKHIKKDIILEIINVSKPIKNKMLLENISFKLITKSFHVLIGRNGAGKSTLMNILTGNDKNYTGDIYFKNEDIKLVKIRESCMYFNTNLSFPLWWNVFEYIKNFSYFFNNKVLSNKGIMDKLVEYNLEDKIKSNPNFLSSGEKKKLPIILVELLKPELVFLDEPDSNLDTEARKFIYEKLKNISEQGSSIFISSHYNDEIKQYANSVTYIEKGKILNSIIDSSNLDTKIISNVKNRRNK</sequence>
<dbReference type="GO" id="GO:0016887">
    <property type="term" value="F:ATP hydrolysis activity"/>
    <property type="evidence" value="ECO:0007669"/>
    <property type="project" value="InterPro"/>
</dbReference>
<dbReference type="SUPFAM" id="SSF52540">
    <property type="entry name" value="P-loop containing nucleoside triphosphate hydrolases"/>
    <property type="match status" value="1"/>
</dbReference>
<name>A0A9Q9F497_9BACT</name>
<dbReference type="AlphaFoldDB" id="A0A9Q9F497"/>
<reference evidence="5" key="1">
    <citation type="submission" date="2022-07" db="EMBL/GenBank/DDBJ databases">
        <title>Complete genome of Mycoplasma hyosynoviae B1.</title>
        <authorList>
            <person name="Spergser J."/>
        </authorList>
    </citation>
    <scope>NUCLEOTIDE SEQUENCE</scope>
    <source>
        <strain evidence="5">B1</strain>
    </source>
</reference>
<dbReference type="InterPro" id="IPR003439">
    <property type="entry name" value="ABC_transporter-like_ATP-bd"/>
</dbReference>
<dbReference type="PANTHER" id="PTHR42939">
    <property type="entry name" value="ABC TRANSPORTER ATP-BINDING PROTEIN ALBC-RELATED"/>
    <property type="match status" value="1"/>
</dbReference>